<sequence>MKMPLLHITESSRNAKERATLRDMLSVTKFTINKVSNFEANFLPGPTDPSTLGTLGTLSETVANALITKNLKHKKTVPLNLQHCYLNLISSFLPSA</sequence>
<accession>A0A4R6RQC6</accession>
<comment type="caution">
    <text evidence="1">The sequence shown here is derived from an EMBL/GenBank/DDBJ whole genome shotgun (WGS) entry which is preliminary data.</text>
</comment>
<reference evidence="1 2" key="1">
    <citation type="submission" date="2019-03" db="EMBL/GenBank/DDBJ databases">
        <title>Subsurface microbial communities from deep shales in Ohio and West Virginia, USA.</title>
        <authorList>
            <person name="Wrighton K."/>
        </authorList>
    </citation>
    <scope>NUCLEOTIDE SEQUENCE [LARGE SCALE GENOMIC DNA]</scope>
    <source>
        <strain evidence="1 2">MSL 7</strain>
    </source>
</reference>
<dbReference type="EMBL" id="SNXX01000028">
    <property type="protein sequence ID" value="TDP88920.1"/>
    <property type="molecule type" value="Genomic_DNA"/>
</dbReference>
<evidence type="ECO:0000313" key="2">
    <source>
        <dbReference type="Proteomes" id="UP000295176"/>
    </source>
</evidence>
<name>A0A4R6RQC6_9FIRM</name>
<evidence type="ECO:0000313" key="1">
    <source>
        <dbReference type="EMBL" id="TDP88920.1"/>
    </source>
</evidence>
<dbReference type="Proteomes" id="UP000295176">
    <property type="component" value="Unassembled WGS sequence"/>
</dbReference>
<proteinExistence type="predicted"/>
<gene>
    <name evidence="1" type="ORF">C7957_1289</name>
</gene>
<dbReference type="AlphaFoldDB" id="A0A4R6RQC6"/>
<organism evidence="1 2">
    <name type="scientific">Halanaerobium saccharolyticum</name>
    <dbReference type="NCBI Taxonomy" id="43595"/>
    <lineage>
        <taxon>Bacteria</taxon>
        <taxon>Bacillati</taxon>
        <taxon>Bacillota</taxon>
        <taxon>Clostridia</taxon>
        <taxon>Halanaerobiales</taxon>
        <taxon>Halanaerobiaceae</taxon>
        <taxon>Halanaerobium</taxon>
    </lineage>
</organism>
<protein>
    <submittedName>
        <fullName evidence="1">Uncharacterized protein</fullName>
    </submittedName>
</protein>